<dbReference type="Proteomes" id="UP000326757">
    <property type="component" value="Unassembled WGS sequence"/>
</dbReference>
<gene>
    <name evidence="1" type="ORF">EYC80_008541</name>
</gene>
<name>A0A5N6JTF4_MONLA</name>
<organism evidence="1 2">
    <name type="scientific">Monilinia laxa</name>
    <name type="common">Brown rot fungus</name>
    <name type="synonym">Sclerotinia laxa</name>
    <dbReference type="NCBI Taxonomy" id="61186"/>
    <lineage>
        <taxon>Eukaryota</taxon>
        <taxon>Fungi</taxon>
        <taxon>Dikarya</taxon>
        <taxon>Ascomycota</taxon>
        <taxon>Pezizomycotina</taxon>
        <taxon>Leotiomycetes</taxon>
        <taxon>Helotiales</taxon>
        <taxon>Sclerotiniaceae</taxon>
        <taxon>Monilinia</taxon>
    </lineage>
</organism>
<keyword evidence="2" id="KW-1185">Reference proteome</keyword>
<protein>
    <submittedName>
        <fullName evidence="1">Uncharacterized protein</fullName>
    </submittedName>
</protein>
<proteinExistence type="predicted"/>
<dbReference type="AlphaFoldDB" id="A0A5N6JTF4"/>
<reference evidence="1 2" key="1">
    <citation type="submission" date="2019-06" db="EMBL/GenBank/DDBJ databases">
        <title>Genome Sequence of the Brown Rot Fungal Pathogen Monilinia laxa.</title>
        <authorList>
            <person name="De Miccolis Angelini R.M."/>
            <person name="Landi L."/>
            <person name="Abate D."/>
            <person name="Pollastro S."/>
            <person name="Romanazzi G."/>
            <person name="Faretra F."/>
        </authorList>
    </citation>
    <scope>NUCLEOTIDE SEQUENCE [LARGE SCALE GENOMIC DNA]</scope>
    <source>
        <strain evidence="1 2">Mlax316</strain>
    </source>
</reference>
<accession>A0A5N6JTF4</accession>
<evidence type="ECO:0000313" key="2">
    <source>
        <dbReference type="Proteomes" id="UP000326757"/>
    </source>
</evidence>
<dbReference type="EMBL" id="VIGI01000016">
    <property type="protein sequence ID" value="KAB8290905.1"/>
    <property type="molecule type" value="Genomic_DNA"/>
</dbReference>
<comment type="caution">
    <text evidence="1">The sequence shown here is derived from an EMBL/GenBank/DDBJ whole genome shotgun (WGS) entry which is preliminary data.</text>
</comment>
<evidence type="ECO:0000313" key="1">
    <source>
        <dbReference type="EMBL" id="KAB8290905.1"/>
    </source>
</evidence>
<sequence length="77" mass="8551">MAPHLAESKATLIIGIFSGRLFTNSEIVEVANCIACGMRRIWTMLSHIISIRYSRSCANLYAVAPRSVTKVMIHSLE</sequence>